<dbReference type="Proteomes" id="UP000187203">
    <property type="component" value="Unassembled WGS sequence"/>
</dbReference>
<dbReference type="EMBL" id="AWUE01018505">
    <property type="protein sequence ID" value="OMO79744.1"/>
    <property type="molecule type" value="Genomic_DNA"/>
</dbReference>
<protein>
    <submittedName>
        <fullName evidence="2">Uncharacterized protein</fullName>
    </submittedName>
</protein>
<accession>A0A1R3IB05</accession>
<keyword evidence="1" id="KW-0812">Transmembrane</keyword>
<organism evidence="2 3">
    <name type="scientific">Corchorus olitorius</name>
    <dbReference type="NCBI Taxonomy" id="93759"/>
    <lineage>
        <taxon>Eukaryota</taxon>
        <taxon>Viridiplantae</taxon>
        <taxon>Streptophyta</taxon>
        <taxon>Embryophyta</taxon>
        <taxon>Tracheophyta</taxon>
        <taxon>Spermatophyta</taxon>
        <taxon>Magnoliopsida</taxon>
        <taxon>eudicotyledons</taxon>
        <taxon>Gunneridae</taxon>
        <taxon>Pentapetalae</taxon>
        <taxon>rosids</taxon>
        <taxon>malvids</taxon>
        <taxon>Malvales</taxon>
        <taxon>Malvaceae</taxon>
        <taxon>Grewioideae</taxon>
        <taxon>Apeibeae</taxon>
        <taxon>Corchorus</taxon>
    </lineage>
</organism>
<keyword evidence="1" id="KW-0472">Membrane</keyword>
<feature type="transmembrane region" description="Helical" evidence="1">
    <location>
        <begin position="6"/>
        <end position="24"/>
    </location>
</feature>
<comment type="caution">
    <text evidence="2">The sequence shown here is derived from an EMBL/GenBank/DDBJ whole genome shotgun (WGS) entry which is preliminary data.</text>
</comment>
<keyword evidence="1" id="KW-1133">Transmembrane helix</keyword>
<evidence type="ECO:0000313" key="3">
    <source>
        <dbReference type="Proteomes" id="UP000187203"/>
    </source>
</evidence>
<keyword evidence="3" id="KW-1185">Reference proteome</keyword>
<proteinExistence type="predicted"/>
<gene>
    <name evidence="2" type="ORF">COLO4_24332</name>
</gene>
<sequence>MTSEDITTLPLFLVPSVLFTNALIPLQMYEFHHCITIRIHIDPDFGIIHFDSGDVTY</sequence>
<evidence type="ECO:0000256" key="1">
    <source>
        <dbReference type="SAM" id="Phobius"/>
    </source>
</evidence>
<reference evidence="3" key="1">
    <citation type="submission" date="2013-09" db="EMBL/GenBank/DDBJ databases">
        <title>Corchorus olitorius genome sequencing.</title>
        <authorList>
            <person name="Alam M."/>
            <person name="Haque M.S."/>
            <person name="Islam M.S."/>
            <person name="Emdad E.M."/>
            <person name="Islam M.M."/>
            <person name="Ahmed B."/>
            <person name="Halim A."/>
            <person name="Hossen Q.M.M."/>
            <person name="Hossain M.Z."/>
            <person name="Ahmed R."/>
            <person name="Khan M.M."/>
            <person name="Islam R."/>
            <person name="Rashid M.M."/>
            <person name="Khan S.A."/>
            <person name="Rahman M.S."/>
            <person name="Alam M."/>
            <person name="Yahiya A.S."/>
            <person name="Khan M.S."/>
            <person name="Azam M.S."/>
            <person name="Haque T."/>
            <person name="Lashkar M.Z.H."/>
            <person name="Akhand A.I."/>
            <person name="Morshed G."/>
            <person name="Roy S."/>
            <person name="Uddin K.S."/>
            <person name="Rabeya T."/>
            <person name="Hossain A.S."/>
            <person name="Chowdhury A."/>
            <person name="Snigdha A.R."/>
            <person name="Mortoza M.S."/>
            <person name="Matin S.A."/>
            <person name="Hoque S.M.E."/>
            <person name="Islam M.K."/>
            <person name="Roy D.K."/>
            <person name="Haider R."/>
            <person name="Moosa M.M."/>
            <person name="Elias S.M."/>
            <person name="Hasan A.M."/>
            <person name="Jahan S."/>
            <person name="Shafiuddin M."/>
            <person name="Mahmood N."/>
            <person name="Shommy N.S."/>
        </authorList>
    </citation>
    <scope>NUCLEOTIDE SEQUENCE [LARGE SCALE GENOMIC DNA]</scope>
    <source>
        <strain evidence="3">cv. O-4</strain>
    </source>
</reference>
<evidence type="ECO:0000313" key="2">
    <source>
        <dbReference type="EMBL" id="OMO79744.1"/>
    </source>
</evidence>
<name>A0A1R3IB05_9ROSI</name>
<dbReference type="AlphaFoldDB" id="A0A1R3IB05"/>